<dbReference type="AlphaFoldDB" id="A0A3G2Z7D7"/>
<evidence type="ECO:0000256" key="8">
    <source>
        <dbReference type="ARBA" id="ARBA00023125"/>
    </source>
</evidence>
<evidence type="ECO:0000256" key="9">
    <source>
        <dbReference type="ARBA" id="ARBA00049244"/>
    </source>
</evidence>
<keyword evidence="11" id="KW-0496">Mitochondrion</keyword>
<dbReference type="InterPro" id="IPR004868">
    <property type="entry name" value="DNA-dir_DNA_pol_B_mt/vir"/>
</dbReference>
<dbReference type="Pfam" id="PF03175">
    <property type="entry name" value="DNA_pol_B_2"/>
    <property type="match status" value="1"/>
</dbReference>
<dbReference type="GO" id="GO:0006260">
    <property type="term" value="P:DNA replication"/>
    <property type="evidence" value="ECO:0007669"/>
    <property type="project" value="UniProtKB-KW"/>
</dbReference>
<dbReference type="Gene3D" id="3.30.420.10">
    <property type="entry name" value="Ribonuclease H-like superfamily/Ribonuclease H"/>
    <property type="match status" value="1"/>
</dbReference>
<evidence type="ECO:0000259" key="10">
    <source>
        <dbReference type="Pfam" id="PF03175"/>
    </source>
</evidence>
<dbReference type="InterPro" id="IPR012337">
    <property type="entry name" value="RNaseH-like_sf"/>
</dbReference>
<dbReference type="SUPFAM" id="SSF53098">
    <property type="entry name" value="Ribonuclease H-like"/>
    <property type="match status" value="1"/>
</dbReference>
<evidence type="ECO:0000256" key="5">
    <source>
        <dbReference type="ARBA" id="ARBA00022695"/>
    </source>
</evidence>
<evidence type="ECO:0000256" key="6">
    <source>
        <dbReference type="ARBA" id="ARBA00022705"/>
    </source>
</evidence>
<keyword evidence="6" id="KW-0235">DNA replication</keyword>
<comment type="similarity">
    <text evidence="1">Belongs to the DNA polymerase type-B family.</text>
</comment>
<gene>
    <name evidence="11" type="primary">ORF5</name>
</gene>
<comment type="catalytic activity">
    <reaction evidence="9">
        <text>DNA(n) + a 2'-deoxyribonucleoside 5'-triphosphate = DNA(n+1) + diphosphate</text>
        <dbReference type="Rhea" id="RHEA:22508"/>
        <dbReference type="Rhea" id="RHEA-COMP:17339"/>
        <dbReference type="Rhea" id="RHEA-COMP:17340"/>
        <dbReference type="ChEBI" id="CHEBI:33019"/>
        <dbReference type="ChEBI" id="CHEBI:61560"/>
        <dbReference type="ChEBI" id="CHEBI:173112"/>
        <dbReference type="EC" id="2.7.7.7"/>
    </reaction>
</comment>
<dbReference type="EMBL" id="MG711806">
    <property type="protein sequence ID" value="AYP35444.1"/>
    <property type="molecule type" value="Genomic_DNA"/>
</dbReference>
<dbReference type="GeneID" id="38575590"/>
<keyword evidence="5" id="KW-0548">Nucleotidyltransferase</keyword>
<dbReference type="EC" id="2.7.7.7" evidence="2"/>
<feature type="domain" description="DNA-directed DNA polymerase family B mitochondria/virus" evidence="10">
    <location>
        <begin position="262"/>
        <end position="447"/>
    </location>
</feature>
<evidence type="ECO:0000256" key="3">
    <source>
        <dbReference type="ARBA" id="ARBA00014385"/>
    </source>
</evidence>
<dbReference type="InterPro" id="IPR036397">
    <property type="entry name" value="RNaseH_sf"/>
</dbReference>
<protein>
    <recommendedName>
        <fullName evidence="3">Probable DNA polymerase</fullName>
        <ecNumber evidence="2">2.7.7.7</ecNumber>
    </recommendedName>
</protein>
<sequence length="449" mass="52474">MMYYMEDYNLSEQAIVHIELIFRQKDKKLFYEFHLEKPTHVTKSEFVNTERDLIIPLSVNEDSIGTPLPVMTSKGLITHINIDYDGKSIKFLDVIKNSAKLIRRGHKDNITSFDEGFKFYLLKDRIDFVLAVKILGANTINKIRYSLKGVVLSSVSDIAIDDIVLRKSGEKELIIRDGNIVYLTQNIKLIPLHKPVSKPLFVEYNNIGVIDIETYIAEDETNKVYALGFMTSEMSKPVIYYIDKDTLDSSKLILDFVNELMRPKYDKVKFYCNNLGGYDIVYILHVLLYYNDNNLENKYNMSGVLRNQNILKTSITRDKHGLTILDSYAMLPNKLRDLCRDFVESTIKSQFPYMFPTQDHFFYEGNLPLIEYYDNISYEEYEKMSVVIWSFKDETIRYLINDLLSLHQILTKANKQVFLDYNVDMTENITISGLALTLFLKDFYKKKYS</sequence>
<dbReference type="RefSeq" id="YP_009546704.1">
    <property type="nucleotide sequence ID" value="NC_040159.1"/>
</dbReference>
<evidence type="ECO:0000313" key="11">
    <source>
        <dbReference type="EMBL" id="AYP35444.1"/>
    </source>
</evidence>
<organism evidence="11">
    <name type="scientific">Heterodermia speciosa</name>
    <dbReference type="NCBI Taxonomy" id="116794"/>
    <lineage>
        <taxon>Eukaryota</taxon>
        <taxon>Fungi</taxon>
        <taxon>Dikarya</taxon>
        <taxon>Ascomycota</taxon>
        <taxon>Pezizomycotina</taxon>
        <taxon>Lecanoromycetes</taxon>
        <taxon>OSLEUM clade</taxon>
        <taxon>Lecanoromycetidae</taxon>
        <taxon>Caliciales</taxon>
        <taxon>Physciaceae</taxon>
        <taxon>Heterodermia</taxon>
    </lineage>
</organism>
<proteinExistence type="inferred from homology"/>
<dbReference type="GO" id="GO:0003677">
    <property type="term" value="F:DNA binding"/>
    <property type="evidence" value="ECO:0007669"/>
    <property type="project" value="UniProtKB-KW"/>
</dbReference>
<accession>A0A3G2Z7D7</accession>
<evidence type="ECO:0000256" key="7">
    <source>
        <dbReference type="ARBA" id="ARBA00022932"/>
    </source>
</evidence>
<name>A0A3G2Z7D7_9LECA</name>
<keyword evidence="4" id="KW-0808">Transferase</keyword>
<evidence type="ECO:0000256" key="1">
    <source>
        <dbReference type="ARBA" id="ARBA00005755"/>
    </source>
</evidence>
<reference evidence="11" key="1">
    <citation type="submission" date="2017-12" db="EMBL/GenBank/DDBJ databases">
        <title>The complete mitochondrial genome of the lichenized fungus Heterodermia speciosa.</title>
        <authorList>
            <person name="Baker C.F."/>
            <person name="Keepers K.G."/>
            <person name="Pogoda C.S."/>
            <person name="Tripp E.A."/>
            <person name="Lendemer J.C."/>
            <person name="Kane N.C."/>
        </authorList>
    </citation>
    <scope>NUCLEOTIDE SEQUENCE</scope>
</reference>
<keyword evidence="8" id="KW-0238">DNA-binding</keyword>
<dbReference type="GO" id="GO:0000166">
    <property type="term" value="F:nucleotide binding"/>
    <property type="evidence" value="ECO:0007669"/>
    <property type="project" value="InterPro"/>
</dbReference>
<geneLocation type="mitochondrion" evidence="11"/>
<keyword evidence="7" id="KW-0239">DNA-directed DNA polymerase</keyword>
<evidence type="ECO:0000256" key="4">
    <source>
        <dbReference type="ARBA" id="ARBA00022679"/>
    </source>
</evidence>
<evidence type="ECO:0000256" key="2">
    <source>
        <dbReference type="ARBA" id="ARBA00012417"/>
    </source>
</evidence>
<dbReference type="GO" id="GO:0003887">
    <property type="term" value="F:DNA-directed DNA polymerase activity"/>
    <property type="evidence" value="ECO:0007669"/>
    <property type="project" value="UniProtKB-KW"/>
</dbReference>